<dbReference type="InterPro" id="IPR005031">
    <property type="entry name" value="COQ10_START"/>
</dbReference>
<evidence type="ECO:0000313" key="5">
    <source>
        <dbReference type="EMBL" id="CAE0652378.1"/>
    </source>
</evidence>
<evidence type="ECO:0000313" key="4">
    <source>
        <dbReference type="EMBL" id="CAE0652377.1"/>
    </source>
</evidence>
<feature type="compositionally biased region" description="Low complexity" evidence="1">
    <location>
        <begin position="299"/>
        <end position="319"/>
    </location>
</feature>
<gene>
    <name evidence="4" type="ORF">LGLO00237_LOCUS5526</name>
    <name evidence="5" type="ORF">LGLO00237_LOCUS5527</name>
</gene>
<dbReference type="InterPro" id="IPR023393">
    <property type="entry name" value="START-like_dom_sf"/>
</dbReference>
<feature type="region of interest" description="Disordered" evidence="1">
    <location>
        <begin position="55"/>
        <end position="76"/>
    </location>
</feature>
<feature type="signal peptide" evidence="2">
    <location>
        <begin position="1"/>
        <end position="34"/>
    </location>
</feature>
<dbReference type="PANTHER" id="PTHR34060:SF1">
    <property type="entry name" value="POLYKETIDE CYCLASE _ DEHYDRASE AND LIPID TRANSPORT PROTEIN"/>
    <property type="match status" value="1"/>
</dbReference>
<feature type="compositionally biased region" description="Polar residues" evidence="1">
    <location>
        <begin position="320"/>
        <end position="329"/>
    </location>
</feature>
<dbReference type="EMBL" id="HBIV01007465">
    <property type="protein sequence ID" value="CAE0652378.1"/>
    <property type="molecule type" value="Transcribed_RNA"/>
</dbReference>
<dbReference type="SUPFAM" id="SSF55961">
    <property type="entry name" value="Bet v1-like"/>
    <property type="match status" value="1"/>
</dbReference>
<feature type="chain" id="PRO_5035677529" description="Coenzyme Q-binding protein COQ10 START domain-containing protein" evidence="2">
    <location>
        <begin position="35"/>
        <end position="433"/>
    </location>
</feature>
<name>A0A6V3JW50_9EUKA</name>
<dbReference type="Pfam" id="PF03364">
    <property type="entry name" value="Polyketide_cyc"/>
    <property type="match status" value="1"/>
</dbReference>
<evidence type="ECO:0000256" key="1">
    <source>
        <dbReference type="SAM" id="MobiDB-lite"/>
    </source>
</evidence>
<reference evidence="5" key="1">
    <citation type="submission" date="2021-01" db="EMBL/GenBank/DDBJ databases">
        <authorList>
            <person name="Corre E."/>
            <person name="Pelletier E."/>
            <person name="Niang G."/>
            <person name="Scheremetjew M."/>
            <person name="Finn R."/>
            <person name="Kale V."/>
            <person name="Holt S."/>
            <person name="Cochrane G."/>
            <person name="Meng A."/>
            <person name="Brown T."/>
            <person name="Cohen L."/>
        </authorList>
    </citation>
    <scope>NUCLEOTIDE SEQUENCE</scope>
    <source>
        <strain evidence="5">CCCM811</strain>
    </source>
</reference>
<dbReference type="EMBL" id="HBIV01007464">
    <property type="protein sequence ID" value="CAE0652377.1"/>
    <property type="molecule type" value="Transcribed_RNA"/>
</dbReference>
<sequence>MVANWGDAPPLSSRSPAVEMRWLSIFLLTFATAGLEISGKASRIPVSSRYRMRAKISDNQPCPRPASKPKNQARRTSFRPRVAFRSRMFPPQDEIQGIKDLTDDAAPPSMDGESVFVSITAPRTLSNFRNVTAAIRVNADPKVVWDLLTDYDQLAEIVPSLASNHVLERWEGGARVYQVGEQRLFTNLSSNFAAFTPNAKFTARCTLDCEEVLRDFGGSEPSMVQFKMVDGDFEEFRGVWSVVPLLKATGGRETRLVYNLGVRPSPFLPVALIERRLASDVRANLAALRAAAESVEQGAARPAASRTVASRAAAPRRSSQPQLTKTTRGAPSRDNLWPELDDLFPVDLAPPSFVPYLLSRTSVGRAVGTLPVPVPKFLVPVLTDKKSIRKSRGWWGIIDGDFLEWVEVREIFGEEVDRHAMSRRQSGNEDAKG</sequence>
<feature type="domain" description="Coenzyme Q-binding protein COQ10 START" evidence="3">
    <location>
        <begin position="137"/>
        <end position="289"/>
    </location>
</feature>
<proteinExistence type="predicted"/>
<evidence type="ECO:0000259" key="3">
    <source>
        <dbReference type="Pfam" id="PF03364"/>
    </source>
</evidence>
<accession>A0A6V3JW50</accession>
<organism evidence="5">
    <name type="scientific">Lotharella globosa</name>
    <dbReference type="NCBI Taxonomy" id="91324"/>
    <lineage>
        <taxon>Eukaryota</taxon>
        <taxon>Sar</taxon>
        <taxon>Rhizaria</taxon>
        <taxon>Cercozoa</taxon>
        <taxon>Chlorarachniophyceae</taxon>
        <taxon>Lotharella</taxon>
    </lineage>
</organism>
<protein>
    <recommendedName>
        <fullName evidence="3">Coenzyme Q-binding protein COQ10 START domain-containing protein</fullName>
    </recommendedName>
</protein>
<dbReference type="PANTHER" id="PTHR34060">
    <property type="entry name" value="POLYKETIDE CYCLASE / DEHYDRASE AND LIPID TRANSPORT PROTEIN"/>
    <property type="match status" value="1"/>
</dbReference>
<feature type="region of interest" description="Disordered" evidence="1">
    <location>
        <begin position="299"/>
        <end position="334"/>
    </location>
</feature>
<dbReference type="AlphaFoldDB" id="A0A6V3JW50"/>
<keyword evidence="2" id="KW-0732">Signal</keyword>
<evidence type="ECO:0000256" key="2">
    <source>
        <dbReference type="SAM" id="SignalP"/>
    </source>
</evidence>
<dbReference type="Gene3D" id="3.30.530.20">
    <property type="match status" value="1"/>
</dbReference>